<dbReference type="Proteomes" id="UP000799777">
    <property type="component" value="Unassembled WGS sequence"/>
</dbReference>
<protein>
    <submittedName>
        <fullName evidence="1">Uncharacterized protein</fullName>
    </submittedName>
</protein>
<organism evidence="1 2">
    <name type="scientific">Setomelanomma holmii</name>
    <dbReference type="NCBI Taxonomy" id="210430"/>
    <lineage>
        <taxon>Eukaryota</taxon>
        <taxon>Fungi</taxon>
        <taxon>Dikarya</taxon>
        <taxon>Ascomycota</taxon>
        <taxon>Pezizomycotina</taxon>
        <taxon>Dothideomycetes</taxon>
        <taxon>Pleosporomycetidae</taxon>
        <taxon>Pleosporales</taxon>
        <taxon>Pleosporineae</taxon>
        <taxon>Phaeosphaeriaceae</taxon>
        <taxon>Setomelanomma</taxon>
    </lineage>
</organism>
<reference evidence="1" key="1">
    <citation type="journal article" date="2020" name="Stud. Mycol.">
        <title>101 Dothideomycetes genomes: a test case for predicting lifestyles and emergence of pathogens.</title>
        <authorList>
            <person name="Haridas S."/>
            <person name="Albert R."/>
            <person name="Binder M."/>
            <person name="Bloem J."/>
            <person name="Labutti K."/>
            <person name="Salamov A."/>
            <person name="Andreopoulos B."/>
            <person name="Baker S."/>
            <person name="Barry K."/>
            <person name="Bills G."/>
            <person name="Bluhm B."/>
            <person name="Cannon C."/>
            <person name="Castanera R."/>
            <person name="Culley D."/>
            <person name="Daum C."/>
            <person name="Ezra D."/>
            <person name="Gonzalez J."/>
            <person name="Henrissat B."/>
            <person name="Kuo A."/>
            <person name="Liang C."/>
            <person name="Lipzen A."/>
            <person name="Lutzoni F."/>
            <person name="Magnuson J."/>
            <person name="Mondo S."/>
            <person name="Nolan M."/>
            <person name="Ohm R."/>
            <person name="Pangilinan J."/>
            <person name="Park H.-J."/>
            <person name="Ramirez L."/>
            <person name="Alfaro M."/>
            <person name="Sun H."/>
            <person name="Tritt A."/>
            <person name="Yoshinaga Y."/>
            <person name="Zwiers L.-H."/>
            <person name="Turgeon B."/>
            <person name="Goodwin S."/>
            <person name="Spatafora J."/>
            <person name="Crous P."/>
            <person name="Grigoriev I."/>
        </authorList>
    </citation>
    <scope>NUCLEOTIDE SEQUENCE</scope>
    <source>
        <strain evidence="1">CBS 110217</strain>
    </source>
</reference>
<proteinExistence type="predicted"/>
<name>A0A9P4HDG1_9PLEO</name>
<evidence type="ECO:0000313" key="1">
    <source>
        <dbReference type="EMBL" id="KAF2031312.1"/>
    </source>
</evidence>
<accession>A0A9P4HDG1</accession>
<evidence type="ECO:0000313" key="2">
    <source>
        <dbReference type="Proteomes" id="UP000799777"/>
    </source>
</evidence>
<sequence length="375" mass="42193">MAQRIDSNGLSLSLVKLNGKLELRFTVDKTFVVQYTFRRSDIDDTVEIEYAREAASGQSIVSLGLEMFLEDVHGFLEVRFDGAFGSTLAFQYDGRNFEDLPTYQEIPQAGPSAAADIATGNPGLSRTQLPVNEALLNMHDFQEWGITMRDAKIQTVSQATRSAKIQTTAPFVKHAGVQIRAKCMIGTGVQTSTKSVSLEEELDLFPNVVDLTEHDETIPIMNYPEDKFTTVAGSAHTFTNAVATVFQTFNEPRDPYRQKRQAEPAADYRAYKHIFIEGYRNGDEKEEEGRLQVDLVHHVLLWESYNEYEDGAKLTLDRLDLPRYYKGKEAKIYGNNAGGGDERSHFIGPERVQVVLDAIQECLEFKAKYVAPRLD</sequence>
<comment type="caution">
    <text evidence="1">The sequence shown here is derived from an EMBL/GenBank/DDBJ whole genome shotgun (WGS) entry which is preliminary data.</text>
</comment>
<gene>
    <name evidence="1" type="ORF">EK21DRAFT_99859</name>
</gene>
<dbReference type="EMBL" id="ML978182">
    <property type="protein sequence ID" value="KAF2031312.1"/>
    <property type="molecule type" value="Genomic_DNA"/>
</dbReference>
<keyword evidence="2" id="KW-1185">Reference proteome</keyword>
<dbReference type="AlphaFoldDB" id="A0A9P4HDG1"/>
<dbReference type="OrthoDB" id="3747522at2759"/>